<evidence type="ECO:0000256" key="2">
    <source>
        <dbReference type="ARBA" id="ARBA00023125"/>
    </source>
</evidence>
<keyword evidence="2" id="KW-0238">DNA-binding</keyword>
<reference evidence="6 7" key="1">
    <citation type="submission" date="2019-06" db="EMBL/GenBank/DDBJ databases">
        <title>Saccharibacillus brassicae sp. nov., an endophytic bacterium isolated from Chinese cabbage seeds (Brassica pekinensis).</title>
        <authorList>
            <person name="Jiang L."/>
            <person name="Lee J."/>
            <person name="Kim S.W."/>
        </authorList>
    </citation>
    <scope>NUCLEOTIDE SEQUENCE [LARGE SCALE GENOMIC DNA]</scope>
    <source>
        <strain evidence="7">KCTC 43072 / ATSA2</strain>
    </source>
</reference>
<feature type="coiled-coil region" evidence="4">
    <location>
        <begin position="81"/>
        <end position="122"/>
    </location>
</feature>
<dbReference type="PRINTS" id="PR00040">
    <property type="entry name" value="HTHMERR"/>
</dbReference>
<dbReference type="Proteomes" id="UP000316968">
    <property type="component" value="Chromosome"/>
</dbReference>
<dbReference type="AlphaFoldDB" id="A0A4Y6UW05"/>
<accession>A0A4Y6UW05</accession>
<evidence type="ECO:0000256" key="3">
    <source>
        <dbReference type="ARBA" id="ARBA00023163"/>
    </source>
</evidence>
<evidence type="ECO:0000256" key="4">
    <source>
        <dbReference type="SAM" id="Coils"/>
    </source>
</evidence>
<proteinExistence type="predicted"/>
<dbReference type="InterPro" id="IPR047057">
    <property type="entry name" value="MerR_fam"/>
</dbReference>
<dbReference type="Pfam" id="PF13411">
    <property type="entry name" value="MerR_1"/>
    <property type="match status" value="1"/>
</dbReference>
<sequence length="134" mass="15528">MKKMTRGQLANKTGLTPATIRFYEDRGVLPEPERGDNGYRMYGEEYVTMIRFIRDAKALGYPLARIGETLRELGGSPGIGIEALRELVRQQIADVERQERHLAEVKKHLNRLLDEYDDDEVREYARSFRRGGDR</sequence>
<dbReference type="EMBL" id="CP041217">
    <property type="protein sequence ID" value="QDH20586.1"/>
    <property type="molecule type" value="Genomic_DNA"/>
</dbReference>
<evidence type="ECO:0000259" key="5">
    <source>
        <dbReference type="PROSITE" id="PS50937"/>
    </source>
</evidence>
<dbReference type="Gene3D" id="1.10.1660.10">
    <property type="match status" value="1"/>
</dbReference>
<name>A0A4Y6UW05_SACBS</name>
<dbReference type="GO" id="GO:0003677">
    <property type="term" value="F:DNA binding"/>
    <property type="evidence" value="ECO:0007669"/>
    <property type="project" value="UniProtKB-KW"/>
</dbReference>
<dbReference type="OrthoDB" id="9791488at2"/>
<gene>
    <name evidence="6" type="ORF">FFV09_06735</name>
</gene>
<evidence type="ECO:0000256" key="1">
    <source>
        <dbReference type="ARBA" id="ARBA00023015"/>
    </source>
</evidence>
<protein>
    <submittedName>
        <fullName evidence="6">MerR family transcriptional regulator</fullName>
    </submittedName>
</protein>
<dbReference type="KEGG" id="saca:FFV09_06735"/>
<dbReference type="PANTHER" id="PTHR30204">
    <property type="entry name" value="REDOX-CYCLING DRUG-SENSING TRANSCRIPTIONAL ACTIVATOR SOXR"/>
    <property type="match status" value="1"/>
</dbReference>
<feature type="domain" description="HTH merR-type" evidence="5">
    <location>
        <begin position="3"/>
        <end position="72"/>
    </location>
</feature>
<dbReference type="PROSITE" id="PS00552">
    <property type="entry name" value="HTH_MERR_1"/>
    <property type="match status" value="1"/>
</dbReference>
<dbReference type="InterPro" id="IPR009061">
    <property type="entry name" value="DNA-bd_dom_put_sf"/>
</dbReference>
<dbReference type="InterPro" id="IPR000551">
    <property type="entry name" value="MerR-type_HTH_dom"/>
</dbReference>
<keyword evidence="4" id="KW-0175">Coiled coil</keyword>
<dbReference type="SMART" id="SM00422">
    <property type="entry name" value="HTH_MERR"/>
    <property type="match status" value="1"/>
</dbReference>
<evidence type="ECO:0000313" key="6">
    <source>
        <dbReference type="EMBL" id="QDH20586.1"/>
    </source>
</evidence>
<keyword evidence="7" id="KW-1185">Reference proteome</keyword>
<dbReference type="GO" id="GO:0003700">
    <property type="term" value="F:DNA-binding transcription factor activity"/>
    <property type="evidence" value="ECO:0007669"/>
    <property type="project" value="InterPro"/>
</dbReference>
<evidence type="ECO:0000313" key="7">
    <source>
        <dbReference type="Proteomes" id="UP000316968"/>
    </source>
</evidence>
<dbReference type="SUPFAM" id="SSF46955">
    <property type="entry name" value="Putative DNA-binding domain"/>
    <property type="match status" value="1"/>
</dbReference>
<keyword evidence="1" id="KW-0805">Transcription regulation</keyword>
<dbReference type="PROSITE" id="PS50937">
    <property type="entry name" value="HTH_MERR_2"/>
    <property type="match status" value="1"/>
</dbReference>
<keyword evidence="3" id="KW-0804">Transcription</keyword>
<dbReference type="PANTHER" id="PTHR30204:SF94">
    <property type="entry name" value="HEAVY METAL-DEPENDENT TRANSCRIPTIONAL REGULATOR HI_0293-RELATED"/>
    <property type="match status" value="1"/>
</dbReference>
<dbReference type="RefSeq" id="WP_141447149.1">
    <property type="nucleotide sequence ID" value="NZ_CP041217.1"/>
</dbReference>
<organism evidence="6 7">
    <name type="scientific">Saccharibacillus brassicae</name>
    <dbReference type="NCBI Taxonomy" id="2583377"/>
    <lineage>
        <taxon>Bacteria</taxon>
        <taxon>Bacillati</taxon>
        <taxon>Bacillota</taxon>
        <taxon>Bacilli</taxon>
        <taxon>Bacillales</taxon>
        <taxon>Paenibacillaceae</taxon>
        <taxon>Saccharibacillus</taxon>
    </lineage>
</organism>